<comment type="similarity">
    <text evidence="6">Belongs to the cytochrome P450 family.</text>
</comment>
<dbReference type="InterPro" id="IPR036396">
    <property type="entry name" value="Cyt_P450_sf"/>
</dbReference>
<keyword evidence="1 5" id="KW-0349">Heme</keyword>
<keyword evidence="7" id="KW-0472">Membrane</keyword>
<proteinExistence type="inferred from homology"/>
<dbReference type="InterPro" id="IPR017972">
    <property type="entry name" value="Cyt_P450_CS"/>
</dbReference>
<dbReference type="SUPFAM" id="SSF48264">
    <property type="entry name" value="Cytochrome P450"/>
    <property type="match status" value="1"/>
</dbReference>
<dbReference type="Proteomes" id="UP001202328">
    <property type="component" value="Unassembled WGS sequence"/>
</dbReference>
<protein>
    <recommendedName>
        <fullName evidence="10">Cytochrome P450</fullName>
    </recommendedName>
</protein>
<feature type="binding site" description="axial binding residue" evidence="5">
    <location>
        <position position="458"/>
    </location>
    <ligand>
        <name>heme</name>
        <dbReference type="ChEBI" id="CHEBI:30413"/>
    </ligand>
    <ligandPart>
        <name>Fe</name>
        <dbReference type="ChEBI" id="CHEBI:18248"/>
    </ligandPart>
</feature>
<evidence type="ECO:0008006" key="10">
    <source>
        <dbReference type="Google" id="ProtNLM"/>
    </source>
</evidence>
<dbReference type="PANTHER" id="PTHR47947">
    <property type="entry name" value="CYTOCHROME P450 82C3-RELATED"/>
    <property type="match status" value="1"/>
</dbReference>
<evidence type="ECO:0000256" key="6">
    <source>
        <dbReference type="RuleBase" id="RU000461"/>
    </source>
</evidence>
<dbReference type="Pfam" id="PF00067">
    <property type="entry name" value="p450"/>
    <property type="match status" value="1"/>
</dbReference>
<evidence type="ECO:0000256" key="7">
    <source>
        <dbReference type="SAM" id="Phobius"/>
    </source>
</evidence>
<keyword evidence="4 5" id="KW-0408">Iron</keyword>
<feature type="transmembrane region" description="Helical" evidence="7">
    <location>
        <begin position="16"/>
        <end position="33"/>
    </location>
</feature>
<dbReference type="PRINTS" id="PR00385">
    <property type="entry name" value="P450"/>
</dbReference>
<dbReference type="GO" id="GO:0033075">
    <property type="term" value="P:isoquinoline alkaloid biosynthetic process"/>
    <property type="evidence" value="ECO:0007669"/>
    <property type="project" value="UniProtKB-ARBA"/>
</dbReference>
<dbReference type="PANTHER" id="PTHR47947:SF13">
    <property type="entry name" value="CYTOCHROME P450, FAMILY 81, SUBFAMILY K, POLYPEPTIDE 1-RELATED"/>
    <property type="match status" value="1"/>
</dbReference>
<dbReference type="GO" id="GO:0004497">
    <property type="term" value="F:monooxygenase activity"/>
    <property type="evidence" value="ECO:0007669"/>
    <property type="project" value="UniProtKB-KW"/>
</dbReference>
<keyword evidence="7" id="KW-1133">Transmembrane helix</keyword>
<dbReference type="EMBL" id="JAJJMB010013076">
    <property type="protein sequence ID" value="KAI3871203.1"/>
    <property type="molecule type" value="Genomic_DNA"/>
</dbReference>
<dbReference type="GO" id="GO:0005506">
    <property type="term" value="F:iron ion binding"/>
    <property type="evidence" value="ECO:0007669"/>
    <property type="project" value="InterPro"/>
</dbReference>
<reference evidence="8" key="1">
    <citation type="submission" date="2022-04" db="EMBL/GenBank/DDBJ databases">
        <title>A functionally conserved STORR gene fusion in Papaver species that diverged 16.8 million years ago.</title>
        <authorList>
            <person name="Catania T."/>
        </authorList>
    </citation>
    <scope>NUCLEOTIDE SEQUENCE</scope>
    <source>
        <strain evidence="8">S-188037</strain>
    </source>
</reference>
<keyword evidence="7" id="KW-0812">Transmembrane</keyword>
<evidence type="ECO:0000313" key="8">
    <source>
        <dbReference type="EMBL" id="KAI3871203.1"/>
    </source>
</evidence>
<name>A0AAD4S729_9MAGN</name>
<evidence type="ECO:0000256" key="2">
    <source>
        <dbReference type="ARBA" id="ARBA00022723"/>
    </source>
</evidence>
<evidence type="ECO:0000313" key="9">
    <source>
        <dbReference type="Proteomes" id="UP001202328"/>
    </source>
</evidence>
<keyword evidence="9" id="KW-1185">Reference proteome</keyword>
<evidence type="ECO:0000256" key="5">
    <source>
        <dbReference type="PIRSR" id="PIRSR602401-1"/>
    </source>
</evidence>
<evidence type="ECO:0000256" key="3">
    <source>
        <dbReference type="ARBA" id="ARBA00023002"/>
    </source>
</evidence>
<keyword evidence="6" id="KW-0503">Monooxygenase</keyword>
<dbReference type="GO" id="GO:0020037">
    <property type="term" value="F:heme binding"/>
    <property type="evidence" value="ECO:0007669"/>
    <property type="project" value="InterPro"/>
</dbReference>
<accession>A0AAD4S729</accession>
<comment type="caution">
    <text evidence="8">The sequence shown here is derived from an EMBL/GenBank/DDBJ whole genome shotgun (WGS) entry which is preliminary data.</text>
</comment>
<dbReference type="GO" id="GO:0016705">
    <property type="term" value="F:oxidoreductase activity, acting on paired donors, with incorporation or reduction of molecular oxygen"/>
    <property type="evidence" value="ECO:0007669"/>
    <property type="project" value="InterPro"/>
</dbReference>
<dbReference type="PRINTS" id="PR00463">
    <property type="entry name" value="EP450I"/>
</dbReference>
<keyword evidence="3 6" id="KW-0560">Oxidoreductase</keyword>
<sequence length="516" mass="59201">MAMNMTTFDFSFVSNYYYYFLLFISLLLIYNLFSKRSTTKNKPPSPPSFPIIGHLYLIMKKPLHEVLIDLSDRYGHVLLLRLGSQSVLTLSSPSSIEECLTKNDMIFANRPRAVVAKHLGYDNKTLEWASYGSDWRNLRRVMNMDIFSYSSLQKTSNIRNEEVQYMLHQLYQRCLSSSSVEIFHEVDLKPVFFEFAFNIIMKIASGKRSYNGSKKWSFDRLISESFLPERLIHTVDLFPVLRWIGYQSTEKKLKQGRKNKDAFLDELIQEYLDTSSSDERKDEHKPLIGVLMSLQQGSPKLYSHEVVKGIIGTMFSGGIGTSVDTMVAAMSLLVKHPEALAKLRDEIDFHVEEGRFISDSDLPKLPYLQCVIQESLRLHPAVTIPLPHLLSQDCTVAGYDIPRGTWLSINIWGVLRDPKWWDEPTKFIPERFDRVTAIKEGKMDGFHWIPFGAGRRGCPASGMAFRAISLAIGGLVQCLEWKRVDHDDEVIEEVDEPSPRAVCRPRLVKKDILSQI</sequence>
<dbReference type="InterPro" id="IPR050651">
    <property type="entry name" value="Plant_Cytochrome_P450_Monoox"/>
</dbReference>
<comment type="cofactor">
    <cofactor evidence="5">
        <name>heme</name>
        <dbReference type="ChEBI" id="CHEBI:30413"/>
    </cofactor>
</comment>
<evidence type="ECO:0000256" key="1">
    <source>
        <dbReference type="ARBA" id="ARBA00022617"/>
    </source>
</evidence>
<organism evidence="8 9">
    <name type="scientific">Papaver atlanticum</name>
    <dbReference type="NCBI Taxonomy" id="357466"/>
    <lineage>
        <taxon>Eukaryota</taxon>
        <taxon>Viridiplantae</taxon>
        <taxon>Streptophyta</taxon>
        <taxon>Embryophyta</taxon>
        <taxon>Tracheophyta</taxon>
        <taxon>Spermatophyta</taxon>
        <taxon>Magnoliopsida</taxon>
        <taxon>Ranunculales</taxon>
        <taxon>Papaveraceae</taxon>
        <taxon>Papaveroideae</taxon>
        <taxon>Papaver</taxon>
    </lineage>
</organism>
<dbReference type="PROSITE" id="PS00086">
    <property type="entry name" value="CYTOCHROME_P450"/>
    <property type="match status" value="1"/>
</dbReference>
<dbReference type="InterPro" id="IPR002401">
    <property type="entry name" value="Cyt_P450_E_grp-I"/>
</dbReference>
<dbReference type="Gene3D" id="1.10.630.10">
    <property type="entry name" value="Cytochrome P450"/>
    <property type="match status" value="1"/>
</dbReference>
<dbReference type="InterPro" id="IPR001128">
    <property type="entry name" value="Cyt_P450"/>
</dbReference>
<dbReference type="AlphaFoldDB" id="A0AAD4S729"/>
<evidence type="ECO:0000256" key="4">
    <source>
        <dbReference type="ARBA" id="ARBA00023004"/>
    </source>
</evidence>
<gene>
    <name evidence="8" type="ORF">MKW98_015103</name>
</gene>
<keyword evidence="2 5" id="KW-0479">Metal-binding</keyword>